<protein>
    <submittedName>
        <fullName evidence="1">Uncharacterized protein</fullName>
    </submittedName>
</protein>
<dbReference type="RefSeq" id="YP_008719987.1">
    <property type="nucleotide sequence ID" value="NC_022646.1"/>
</dbReference>
<gene>
    <name evidence="1" type="ORF">CalGV039</name>
</gene>
<accession>U5KBK7</accession>
<keyword evidence="2" id="KW-1185">Reference proteome</keyword>
<evidence type="ECO:0000313" key="1">
    <source>
        <dbReference type="EMBL" id="AGQ20298.1"/>
    </source>
</evidence>
<dbReference type="Proteomes" id="UP000204024">
    <property type="component" value="Segment"/>
</dbReference>
<proteinExistence type="predicted"/>
<dbReference type="KEGG" id="vg:17428741"/>
<organism evidence="1 2">
    <name type="scientific">Clostera anastomosis granulovirus A</name>
    <dbReference type="NCBI Taxonomy" id="1986289"/>
    <lineage>
        <taxon>Viruses</taxon>
        <taxon>Viruses incertae sedis</taxon>
        <taxon>Naldaviricetes</taxon>
        <taxon>Lefavirales</taxon>
        <taxon>Baculoviridae</taxon>
        <taxon>Betabaculovirus</taxon>
        <taxon>Betabaculovirus clanastomosis</taxon>
    </lineage>
</organism>
<evidence type="ECO:0000313" key="2">
    <source>
        <dbReference type="Proteomes" id="UP000204024"/>
    </source>
</evidence>
<reference evidence="1 2" key="1">
    <citation type="journal article" date="2013" name="Arch. Virol.">
        <title>Comparative analysis of the genomes of Clostera anastomosis (L.) granulovirus and Clostera anachoreta granulovirus.</title>
        <authorList>
            <person name="Liang Z."/>
            <person name="Zhang X."/>
            <person name="Yin X."/>
            <person name="Song X."/>
            <person name="Shao X."/>
            <person name="Wang L."/>
        </authorList>
    </citation>
    <scope>NUCLEOTIDE SEQUENCE [LARGE SCALE GENOMIC DNA]</scope>
    <source>
        <strain evidence="1">CaLGV-Henan</strain>
    </source>
</reference>
<sequence>MLTSLLFDLKQIRDQVFFRLEKTMFYCVIQHRPDAVHTLLAKKAAFRAFLDNGGRPRDNQ</sequence>
<name>U5KBK7_9BBAC</name>
<dbReference type="EMBL" id="KC179784">
    <property type="protein sequence ID" value="AGQ20298.1"/>
    <property type="molecule type" value="Genomic_DNA"/>
</dbReference>
<dbReference type="GeneID" id="17428741"/>